<gene>
    <name evidence="3" type="ORF">VICG_00864</name>
</gene>
<dbReference type="EMBL" id="JH370135">
    <property type="protein sequence ID" value="ELA42017.1"/>
    <property type="molecule type" value="Genomic_DNA"/>
</dbReference>
<accession>L2GNX0</accession>
<dbReference type="GO" id="GO:0006355">
    <property type="term" value="P:regulation of DNA-templated transcription"/>
    <property type="evidence" value="ECO:0007669"/>
    <property type="project" value="InterPro"/>
</dbReference>
<dbReference type="PROSITE" id="PS51726">
    <property type="entry name" value="MYST_HAT"/>
    <property type="match status" value="1"/>
</dbReference>
<dbReference type="SUPFAM" id="SSF55729">
    <property type="entry name" value="Acyl-CoA N-acyltransferases (Nat)"/>
    <property type="match status" value="1"/>
</dbReference>
<dbReference type="InterPro" id="IPR002717">
    <property type="entry name" value="HAT_MYST-type"/>
</dbReference>
<dbReference type="VEuPathDB" id="MicrosporidiaDB:VICG_00864"/>
<feature type="domain" description="MYST-type HAT" evidence="2">
    <location>
        <begin position="6"/>
        <end position="255"/>
    </location>
</feature>
<dbReference type="STRING" id="993615.L2GNX0"/>
<keyword evidence="4" id="KW-1185">Reference proteome</keyword>
<keyword evidence="1" id="KW-0808">Transferase</keyword>
<evidence type="ECO:0000256" key="1">
    <source>
        <dbReference type="ARBA" id="ARBA00022679"/>
    </source>
</evidence>
<dbReference type="RefSeq" id="XP_007604313.1">
    <property type="nucleotide sequence ID" value="XM_007604251.1"/>
</dbReference>
<protein>
    <recommendedName>
        <fullName evidence="2">MYST-type HAT domain-containing protein</fullName>
    </recommendedName>
</protein>
<evidence type="ECO:0000313" key="3">
    <source>
        <dbReference type="EMBL" id="ELA42017.1"/>
    </source>
</evidence>
<dbReference type="OMA" id="MERCTIP"/>
<dbReference type="HOGENOM" id="CLU_1031346_0_0_1"/>
<dbReference type="Gene3D" id="3.40.630.30">
    <property type="match status" value="1"/>
</dbReference>
<name>L2GNX0_VITCO</name>
<dbReference type="PANTHER" id="PTHR10615">
    <property type="entry name" value="HISTONE ACETYLTRANSFERASE"/>
    <property type="match status" value="1"/>
</dbReference>
<dbReference type="OrthoDB" id="787137at2759"/>
<proteinExistence type="predicted"/>
<dbReference type="InterPro" id="IPR050603">
    <property type="entry name" value="MYST_HAT"/>
</dbReference>
<dbReference type="Pfam" id="PF01853">
    <property type="entry name" value="MOZ_SAS"/>
    <property type="match status" value="1"/>
</dbReference>
<evidence type="ECO:0000259" key="2">
    <source>
        <dbReference type="PROSITE" id="PS51726"/>
    </source>
</evidence>
<sequence>MAVVLANTTSPKLLNYGKHQIKPSFATVLYTVDGTLNVCSKCIAMFPTLHSLENHMERCTIPYKPIYEEDTFKVSKIEALKNKQLLSMISQMFIKSKTVYFEVDKYDFFIIYDQEIIGYFSRYKNGRHSLNCFLVFSCFQKQGWGTVLMDFSTIPAVRITSQGNNNDIKQASAKGDTVDLSNVVYDPKPPEKPYTKKAILCFRKYWKYKVIGAQTVAEISRKSNLTLDETVVGLELNGFNFKKWKIEGEIGVEKPRLLSKKVYKKSLAQN</sequence>
<dbReference type="AlphaFoldDB" id="L2GNX0"/>
<dbReference type="Proteomes" id="UP000011082">
    <property type="component" value="Unassembled WGS sequence"/>
</dbReference>
<evidence type="ECO:0000313" key="4">
    <source>
        <dbReference type="Proteomes" id="UP000011082"/>
    </source>
</evidence>
<dbReference type="GO" id="GO:0004402">
    <property type="term" value="F:histone acetyltransferase activity"/>
    <property type="evidence" value="ECO:0007669"/>
    <property type="project" value="InterPro"/>
</dbReference>
<dbReference type="GeneID" id="19881578"/>
<organism evidence="3 4">
    <name type="scientific">Vittaforma corneae (strain ATCC 50505)</name>
    <name type="common">Microsporidian parasite</name>
    <name type="synonym">Nosema corneum</name>
    <dbReference type="NCBI Taxonomy" id="993615"/>
    <lineage>
        <taxon>Eukaryota</taxon>
        <taxon>Fungi</taxon>
        <taxon>Fungi incertae sedis</taxon>
        <taxon>Microsporidia</taxon>
        <taxon>Nosematidae</taxon>
        <taxon>Vittaforma</taxon>
    </lineage>
</organism>
<dbReference type="InterPro" id="IPR016181">
    <property type="entry name" value="Acyl_CoA_acyltransferase"/>
</dbReference>
<dbReference type="InParanoid" id="L2GNX0"/>
<reference evidence="4" key="1">
    <citation type="submission" date="2011-05" db="EMBL/GenBank/DDBJ databases">
        <title>The genome sequence of Vittaforma corneae strain ATCC 50505.</title>
        <authorList>
            <consortium name="The Broad Institute Genome Sequencing Platform"/>
            <person name="Cuomo C."/>
            <person name="Didier E."/>
            <person name="Bowers L."/>
            <person name="Young S.K."/>
            <person name="Zeng Q."/>
            <person name="Gargeya S."/>
            <person name="Fitzgerald M."/>
            <person name="Haas B."/>
            <person name="Abouelleil A."/>
            <person name="Alvarado L."/>
            <person name="Arachchi H.M."/>
            <person name="Berlin A."/>
            <person name="Chapman S.B."/>
            <person name="Gearin G."/>
            <person name="Goldberg J."/>
            <person name="Griggs A."/>
            <person name="Gujja S."/>
            <person name="Hansen M."/>
            <person name="Heiman D."/>
            <person name="Howarth C."/>
            <person name="Larimer J."/>
            <person name="Lui A."/>
            <person name="MacDonald P.J.P."/>
            <person name="McCowen C."/>
            <person name="Montmayeur A."/>
            <person name="Murphy C."/>
            <person name="Neiman D."/>
            <person name="Pearson M."/>
            <person name="Priest M."/>
            <person name="Roberts A."/>
            <person name="Saif S."/>
            <person name="Shea T."/>
            <person name="Sisk P."/>
            <person name="Stolte C."/>
            <person name="Sykes S."/>
            <person name="Wortman J."/>
            <person name="Nusbaum C."/>
            <person name="Birren B."/>
        </authorList>
    </citation>
    <scope>NUCLEOTIDE SEQUENCE [LARGE SCALE GENOMIC DNA]</scope>
    <source>
        <strain evidence="4">ATCC 50505</strain>
    </source>
</reference>